<name>A0ABN9UPP8_9DINO</name>
<evidence type="ECO:0000313" key="2">
    <source>
        <dbReference type="EMBL" id="CAK0861194.1"/>
    </source>
</evidence>
<evidence type="ECO:0000256" key="1">
    <source>
        <dbReference type="SAM" id="MobiDB-lite"/>
    </source>
</evidence>
<dbReference type="Proteomes" id="UP001189429">
    <property type="component" value="Unassembled WGS sequence"/>
</dbReference>
<evidence type="ECO:0000313" key="3">
    <source>
        <dbReference type="Proteomes" id="UP001189429"/>
    </source>
</evidence>
<proteinExistence type="predicted"/>
<comment type="caution">
    <text evidence="2">The sequence shown here is derived from an EMBL/GenBank/DDBJ whole genome shotgun (WGS) entry which is preliminary data.</text>
</comment>
<feature type="region of interest" description="Disordered" evidence="1">
    <location>
        <begin position="146"/>
        <end position="165"/>
    </location>
</feature>
<organism evidence="2 3">
    <name type="scientific">Prorocentrum cordatum</name>
    <dbReference type="NCBI Taxonomy" id="2364126"/>
    <lineage>
        <taxon>Eukaryota</taxon>
        <taxon>Sar</taxon>
        <taxon>Alveolata</taxon>
        <taxon>Dinophyceae</taxon>
        <taxon>Prorocentrales</taxon>
        <taxon>Prorocentraceae</taxon>
        <taxon>Prorocentrum</taxon>
    </lineage>
</organism>
<keyword evidence="3" id="KW-1185">Reference proteome</keyword>
<sequence length="392" mass="43619">MRAQNMTTLAEPPPVLDARMAQHMDRMFPEGKAAGACAKLLAAAQYFAPAYGCRAEAVLPRAVRGLHGWRGHVPSRARRPLPRCAAAGIATAQMRKHRVERAPRWLLMMDAHLRHGELLALRPSQFLEPTSQRHMVDPAIILRPAEDGVPGKTGTADESSPANQQRLANVRRCEKRARIQDVFNGLRKGARSFCLASKESIEVELARLVGQLRGADPSGVKWTRRAAAYPRALATKLVTLFVDTAFQKEYEKRVVVACTGCCGGRALCMPWCSHATTLPAGGGILVGVPVFLDHRARSWGDKVTRPRWLRACLAASRARIRRHGHAMVIRWKPTLREVPRVVKKCPKAAAEHLQCLHENEGRTFNWEKELMMLEYLLSPENFSHVLILDAAT</sequence>
<reference evidence="2" key="1">
    <citation type="submission" date="2023-10" db="EMBL/GenBank/DDBJ databases">
        <authorList>
            <person name="Chen Y."/>
            <person name="Shah S."/>
            <person name="Dougan E. K."/>
            <person name="Thang M."/>
            <person name="Chan C."/>
        </authorList>
    </citation>
    <scope>NUCLEOTIDE SEQUENCE [LARGE SCALE GENOMIC DNA]</scope>
</reference>
<feature type="compositionally biased region" description="Polar residues" evidence="1">
    <location>
        <begin position="156"/>
        <end position="165"/>
    </location>
</feature>
<dbReference type="EMBL" id="CAUYUJ010016050">
    <property type="protein sequence ID" value="CAK0861194.1"/>
    <property type="molecule type" value="Genomic_DNA"/>
</dbReference>
<protein>
    <submittedName>
        <fullName evidence="2">Uncharacterized protein</fullName>
    </submittedName>
</protein>
<accession>A0ABN9UPP8</accession>
<gene>
    <name evidence="2" type="ORF">PCOR1329_LOCUS49950</name>
</gene>